<gene>
    <name evidence="2" type="primary">Cdca2_2</name>
    <name evidence="2" type="ORF">RHIDAH_R15311</name>
</gene>
<feature type="non-terminal residue" evidence="2">
    <location>
        <position position="113"/>
    </location>
</feature>
<dbReference type="AlphaFoldDB" id="A0A7K9VZT4"/>
<protein>
    <submittedName>
        <fullName evidence="2">CDCA2 protein</fullName>
    </submittedName>
</protein>
<comment type="caution">
    <text evidence="2">The sequence shown here is derived from an EMBL/GenBank/DDBJ whole genome shotgun (WGS) entry which is preliminary data.</text>
</comment>
<feature type="non-terminal residue" evidence="2">
    <location>
        <position position="1"/>
    </location>
</feature>
<accession>A0A7K9VZT4</accession>
<evidence type="ECO:0000313" key="2">
    <source>
        <dbReference type="EMBL" id="NXI78179.1"/>
    </source>
</evidence>
<dbReference type="EMBL" id="VXAC01001869">
    <property type="protein sequence ID" value="NXI78179.1"/>
    <property type="molecule type" value="Genomic_DNA"/>
</dbReference>
<proteinExistence type="predicted"/>
<name>A0A7K9VZT4_9PASS</name>
<dbReference type="Proteomes" id="UP000561178">
    <property type="component" value="Unassembled WGS sequence"/>
</dbReference>
<organism evidence="2 3">
    <name type="scientific">Rhipidura dahli</name>
    <dbReference type="NCBI Taxonomy" id="667186"/>
    <lineage>
        <taxon>Eukaryota</taxon>
        <taxon>Metazoa</taxon>
        <taxon>Chordata</taxon>
        <taxon>Craniata</taxon>
        <taxon>Vertebrata</taxon>
        <taxon>Euteleostomi</taxon>
        <taxon>Archelosauria</taxon>
        <taxon>Archosauria</taxon>
        <taxon>Dinosauria</taxon>
        <taxon>Saurischia</taxon>
        <taxon>Theropoda</taxon>
        <taxon>Coelurosauria</taxon>
        <taxon>Aves</taxon>
        <taxon>Neognathae</taxon>
        <taxon>Neoaves</taxon>
        <taxon>Telluraves</taxon>
        <taxon>Australaves</taxon>
        <taxon>Passeriformes</taxon>
        <taxon>Rhipiduridae</taxon>
        <taxon>Rhipidura</taxon>
    </lineage>
</organism>
<keyword evidence="3" id="KW-1185">Reference proteome</keyword>
<reference evidence="2 3" key="1">
    <citation type="submission" date="2019-09" db="EMBL/GenBank/DDBJ databases">
        <title>Bird 10,000 Genomes (B10K) Project - Family phase.</title>
        <authorList>
            <person name="Zhang G."/>
        </authorList>
    </citation>
    <scope>NUCLEOTIDE SEQUENCE [LARGE SCALE GENOMIC DNA]</scope>
    <source>
        <strain evidence="2">B10K-DU-001-49</strain>
        <tissue evidence="2">Muscle</tissue>
    </source>
</reference>
<evidence type="ECO:0000313" key="3">
    <source>
        <dbReference type="Proteomes" id="UP000561178"/>
    </source>
</evidence>
<evidence type="ECO:0000256" key="1">
    <source>
        <dbReference type="SAM" id="MobiDB-lite"/>
    </source>
</evidence>
<feature type="region of interest" description="Disordered" evidence="1">
    <location>
        <begin position="1"/>
        <end position="46"/>
    </location>
</feature>
<sequence length="113" mass="12275">ALGGDVLSEPPLPLDTTRDFSSSRAVPLGNDFYSPPERAKVGGKPDFGLCEQRRKPADFAAVTTGIARESSTKRATGTSPTSLKFRRRSTIGLRGSPENNTLIRYLAQHRSSR</sequence>